<feature type="binding site" evidence="9">
    <location>
        <begin position="160"/>
        <end position="165"/>
    </location>
    <ligand>
        <name>sn-glycerol 1-phosphate</name>
        <dbReference type="ChEBI" id="CHEBI:57685"/>
    </ligand>
</feature>
<evidence type="ECO:0000313" key="11">
    <source>
        <dbReference type="Proteomes" id="UP001519288"/>
    </source>
</evidence>
<comment type="caution">
    <text evidence="9">Lacks conserved residue(s) required for the propagation of feature annotation.</text>
</comment>
<evidence type="ECO:0000256" key="1">
    <source>
        <dbReference type="ARBA" id="ARBA00022516"/>
    </source>
</evidence>
<sequence length="229" mass="25082">MRQMIYEWQHVFKLDPDRIISDEALECICLSGTDAVMIGGSSGITYENTVNLLSRVRQYEVPCVLEVSDLEAVVPGFDLYMVPMVLNAASPEWILGRHQLAIEQYGYLIPWELIVPEGYIVLHANSTVARLTGAYTELDASGAAAYAQTADRLFSLPIVYVEYSGTFGDMELVDTVYRSLDKARLFYGGGIMDAVSAKLAASVSDTIIVGNIIYSDLMSALSTVQAVKG</sequence>
<comment type="similarity">
    <text evidence="9">Belongs to the GGGP/HepGP synthase family. Group I subfamily.</text>
</comment>
<dbReference type="InterPro" id="IPR039074">
    <property type="entry name" value="GGGP/HepGP_synthase_I"/>
</dbReference>
<dbReference type="NCBIfam" id="NF003197">
    <property type="entry name" value="PRK04169.1-1"/>
    <property type="match status" value="1"/>
</dbReference>
<dbReference type="SUPFAM" id="SSF51395">
    <property type="entry name" value="FMN-linked oxidoreductases"/>
    <property type="match status" value="1"/>
</dbReference>
<dbReference type="InterPro" id="IPR038597">
    <property type="entry name" value="GGGP/HepGP_synthase_sf"/>
</dbReference>
<protein>
    <recommendedName>
        <fullName evidence="9">Heptaprenylglyceryl phosphate synthase</fullName>
        <shortName evidence="9">HepGP synthase</shortName>
        <ecNumber evidence="9">2.5.1.n9</ecNumber>
    </recommendedName>
    <alternativeName>
        <fullName evidence="9">Glycerol-1-phosphate heptaprenyltransferase</fullName>
    </alternativeName>
</protein>
<dbReference type="CDD" id="cd02812">
    <property type="entry name" value="PcrB_like"/>
    <property type="match status" value="1"/>
</dbReference>
<comment type="cofactor">
    <cofactor evidence="9">
        <name>Mg(2+)</name>
        <dbReference type="ChEBI" id="CHEBI:18420"/>
    </cofactor>
</comment>
<dbReference type="HAMAP" id="MF_00112">
    <property type="entry name" value="GGGP_HepGP_synthase"/>
    <property type="match status" value="1"/>
</dbReference>
<name>A0ABS4JJ54_9BACL</name>
<evidence type="ECO:0000256" key="2">
    <source>
        <dbReference type="ARBA" id="ARBA00022679"/>
    </source>
</evidence>
<feature type="binding site" evidence="9">
    <location>
        <position position="190"/>
    </location>
    <ligand>
        <name>sn-glycerol 1-phosphate</name>
        <dbReference type="ChEBI" id="CHEBI:57685"/>
    </ligand>
</feature>
<accession>A0ABS4JJ54</accession>
<feature type="binding site" evidence="9">
    <location>
        <position position="13"/>
    </location>
    <ligand>
        <name>sn-glycerol 1-phosphate</name>
        <dbReference type="ChEBI" id="CHEBI:57685"/>
    </ligand>
</feature>
<feature type="binding site" evidence="9">
    <location>
        <begin position="210"/>
        <end position="211"/>
    </location>
    <ligand>
        <name>sn-glycerol 1-phosphate</name>
        <dbReference type="ChEBI" id="CHEBI:57685"/>
    </ligand>
</feature>
<keyword evidence="6 9" id="KW-0594">Phospholipid biosynthesis</keyword>
<comment type="subunit">
    <text evidence="9">Homodimer.</text>
</comment>
<keyword evidence="1 9" id="KW-0444">Lipid biosynthesis</keyword>
<evidence type="ECO:0000256" key="7">
    <source>
        <dbReference type="ARBA" id="ARBA00023264"/>
    </source>
</evidence>
<dbReference type="NCBIfam" id="NF003199">
    <property type="entry name" value="PRK04169.1-3"/>
    <property type="match status" value="1"/>
</dbReference>
<comment type="pathway">
    <text evidence="9">Membrane lipid metabolism; glycerophospholipid metabolism.</text>
</comment>
<comment type="catalytic activity">
    <reaction evidence="8 9">
        <text>sn-glycerol 1-phosphate + all-trans-heptaprenyl diphosphate = 3-heptaprenyl-sn-glycero-1-phosphate + diphosphate</text>
        <dbReference type="Rhea" id="RHEA:33495"/>
        <dbReference type="ChEBI" id="CHEBI:33019"/>
        <dbReference type="ChEBI" id="CHEBI:57685"/>
        <dbReference type="ChEBI" id="CHEBI:58206"/>
        <dbReference type="ChEBI" id="CHEBI:64781"/>
        <dbReference type="EC" id="2.5.1.n9"/>
    </reaction>
</comment>
<evidence type="ECO:0000256" key="6">
    <source>
        <dbReference type="ARBA" id="ARBA00023209"/>
    </source>
</evidence>
<keyword evidence="3 9" id="KW-0479">Metal-binding</keyword>
<proteinExistence type="inferred from homology"/>
<dbReference type="PANTHER" id="PTHR40029">
    <property type="match status" value="1"/>
</dbReference>
<dbReference type="EMBL" id="JAGGLD010000005">
    <property type="protein sequence ID" value="MBP2001735.1"/>
    <property type="molecule type" value="Genomic_DNA"/>
</dbReference>
<dbReference type="Gene3D" id="3.20.20.390">
    <property type="entry name" value="FMN-linked oxidoreductases"/>
    <property type="match status" value="1"/>
</dbReference>
<keyword evidence="4 9" id="KW-0460">Magnesium</keyword>
<gene>
    <name evidence="9" type="primary">pcrB</name>
    <name evidence="10" type="ORF">J2Z69_002791</name>
</gene>
<evidence type="ECO:0000256" key="4">
    <source>
        <dbReference type="ARBA" id="ARBA00022842"/>
    </source>
</evidence>
<feature type="binding site" evidence="9">
    <location>
        <position position="15"/>
    </location>
    <ligand>
        <name>Mg(2+)</name>
        <dbReference type="ChEBI" id="CHEBI:18420"/>
    </ligand>
</feature>
<evidence type="ECO:0000313" key="10">
    <source>
        <dbReference type="EMBL" id="MBP2001735.1"/>
    </source>
</evidence>
<feature type="binding site" evidence="9">
    <location>
        <position position="41"/>
    </location>
    <ligand>
        <name>Mg(2+)</name>
        <dbReference type="ChEBI" id="CHEBI:18420"/>
    </ligand>
</feature>
<reference evidence="10 11" key="1">
    <citation type="submission" date="2021-03" db="EMBL/GenBank/DDBJ databases">
        <title>Genomic Encyclopedia of Type Strains, Phase IV (KMG-IV): sequencing the most valuable type-strain genomes for metagenomic binning, comparative biology and taxonomic classification.</title>
        <authorList>
            <person name="Goeker M."/>
        </authorList>
    </citation>
    <scope>NUCLEOTIDE SEQUENCE [LARGE SCALE GENOMIC DNA]</scope>
    <source>
        <strain evidence="10 11">DSM 26806</strain>
    </source>
</reference>
<dbReference type="Proteomes" id="UP001519288">
    <property type="component" value="Unassembled WGS sequence"/>
</dbReference>
<comment type="function">
    <text evidence="9">Prenyltransferase that catalyzes in vivo the transfer of the heptaprenyl moiety of heptaprenyl pyrophosphate (HepPP; 35 carbon atoms) to the C3 hydroxyl of sn-glycerol-1-phosphate (G1P), producing heptaprenylglyceryl phosphate (HepGP). This reaction is an ether-bond-formation step in the biosynthesis of archaea-type G1P-based membrane lipids found in Bacillales.</text>
</comment>
<keyword evidence="5 9" id="KW-0443">Lipid metabolism</keyword>
<dbReference type="Pfam" id="PF01884">
    <property type="entry name" value="PcrB"/>
    <property type="match status" value="1"/>
</dbReference>
<evidence type="ECO:0000256" key="8">
    <source>
        <dbReference type="ARBA" id="ARBA00048318"/>
    </source>
</evidence>
<dbReference type="NCBIfam" id="TIGR01768">
    <property type="entry name" value="GGGP-family"/>
    <property type="match status" value="1"/>
</dbReference>
<comment type="caution">
    <text evidence="10">The sequence shown here is derived from an EMBL/GenBank/DDBJ whole genome shotgun (WGS) entry which is preliminary data.</text>
</comment>
<keyword evidence="7 9" id="KW-1208">Phospholipid metabolism</keyword>
<dbReference type="PANTHER" id="PTHR40029:SF2">
    <property type="entry name" value="HEPTAPRENYLGLYCERYL PHOSPHATE SYNTHASE"/>
    <property type="match status" value="1"/>
</dbReference>
<keyword evidence="2 9" id="KW-0808">Transferase</keyword>
<keyword evidence="11" id="KW-1185">Reference proteome</keyword>
<evidence type="ECO:0000256" key="3">
    <source>
        <dbReference type="ARBA" id="ARBA00022723"/>
    </source>
</evidence>
<evidence type="ECO:0000256" key="5">
    <source>
        <dbReference type="ARBA" id="ARBA00023098"/>
    </source>
</evidence>
<dbReference type="InterPro" id="IPR008205">
    <property type="entry name" value="GGGP_HepGP_synthase"/>
</dbReference>
<organism evidence="10 11">
    <name type="scientific">Paenibacillus shirakamiensis</name>
    <dbReference type="NCBI Taxonomy" id="1265935"/>
    <lineage>
        <taxon>Bacteria</taxon>
        <taxon>Bacillati</taxon>
        <taxon>Bacillota</taxon>
        <taxon>Bacilli</taxon>
        <taxon>Bacillales</taxon>
        <taxon>Paenibacillaceae</taxon>
        <taxon>Paenibacillus</taxon>
    </lineage>
</organism>
<evidence type="ECO:0000256" key="9">
    <source>
        <dbReference type="HAMAP-Rule" id="MF_00112"/>
    </source>
</evidence>
<dbReference type="EC" id="2.5.1.n9" evidence="9"/>
<dbReference type="GO" id="GO:0016740">
    <property type="term" value="F:transferase activity"/>
    <property type="evidence" value="ECO:0007669"/>
    <property type="project" value="UniProtKB-KW"/>
</dbReference>